<reference evidence="1" key="1">
    <citation type="submission" date="2021-09" db="EMBL/GenBank/DDBJ databases">
        <authorList>
            <consortium name="AG Swart"/>
            <person name="Singh M."/>
            <person name="Singh A."/>
            <person name="Seah K."/>
            <person name="Emmerich C."/>
        </authorList>
    </citation>
    <scope>NUCLEOTIDE SEQUENCE</scope>
    <source>
        <strain evidence="1">ATCC30299</strain>
    </source>
</reference>
<gene>
    <name evidence="1" type="ORF">BSTOLATCC_MIC46630</name>
</gene>
<organism evidence="1 2">
    <name type="scientific">Blepharisma stoltei</name>
    <dbReference type="NCBI Taxonomy" id="1481888"/>
    <lineage>
        <taxon>Eukaryota</taxon>
        <taxon>Sar</taxon>
        <taxon>Alveolata</taxon>
        <taxon>Ciliophora</taxon>
        <taxon>Postciliodesmatophora</taxon>
        <taxon>Heterotrichea</taxon>
        <taxon>Heterotrichida</taxon>
        <taxon>Blepharismidae</taxon>
        <taxon>Blepharisma</taxon>
    </lineage>
</organism>
<dbReference type="Proteomes" id="UP001162131">
    <property type="component" value="Unassembled WGS sequence"/>
</dbReference>
<comment type="caution">
    <text evidence="1">The sequence shown here is derived from an EMBL/GenBank/DDBJ whole genome shotgun (WGS) entry which is preliminary data.</text>
</comment>
<evidence type="ECO:0000313" key="2">
    <source>
        <dbReference type="Proteomes" id="UP001162131"/>
    </source>
</evidence>
<dbReference type="EMBL" id="CAJZBQ010000046">
    <property type="protein sequence ID" value="CAG9328637.1"/>
    <property type="molecule type" value="Genomic_DNA"/>
</dbReference>
<proteinExistence type="predicted"/>
<sequence length="164" mass="19486">MKSGRRHNNHSRRRKIQRPVEPYYQASYREIMHDLKLLEGLAPKKQIAPEEIILPQKRPRPERLVETIEETQALEMLVTLINKTEVPAPKVQAPTQRQFNAQQIEAYQRANLMKLGAYWNQQYLMMMQWQNYYANMNYYGAHIKRIQTEMQQNVFAGRSANNVL</sequence>
<evidence type="ECO:0000313" key="1">
    <source>
        <dbReference type="EMBL" id="CAG9328637.1"/>
    </source>
</evidence>
<accession>A0AAU9JN20</accession>
<name>A0AAU9JN20_9CILI</name>
<dbReference type="AlphaFoldDB" id="A0AAU9JN20"/>
<protein>
    <submittedName>
        <fullName evidence="1">Uncharacterized protein</fullName>
    </submittedName>
</protein>
<keyword evidence="2" id="KW-1185">Reference proteome</keyword>